<feature type="compositionally biased region" description="Acidic residues" evidence="7">
    <location>
        <begin position="291"/>
        <end position="300"/>
    </location>
</feature>
<evidence type="ECO:0000256" key="4">
    <source>
        <dbReference type="ARBA" id="ARBA00022694"/>
    </source>
</evidence>
<name>A0AAD5RMX5_9PEZI</name>
<feature type="region of interest" description="Disordered" evidence="7">
    <location>
        <begin position="579"/>
        <end position="676"/>
    </location>
</feature>
<dbReference type="GO" id="GO:0005634">
    <property type="term" value="C:nucleus"/>
    <property type="evidence" value="ECO:0007669"/>
    <property type="project" value="UniProtKB-SubCell"/>
</dbReference>
<dbReference type="EMBL" id="JAKWBI020000247">
    <property type="protein sequence ID" value="KAJ2898039.1"/>
    <property type="molecule type" value="Genomic_DNA"/>
</dbReference>
<dbReference type="Proteomes" id="UP001201980">
    <property type="component" value="Unassembled WGS sequence"/>
</dbReference>
<evidence type="ECO:0000256" key="7">
    <source>
        <dbReference type="SAM" id="MobiDB-lite"/>
    </source>
</evidence>
<comment type="similarity">
    <text evidence="2">Belongs to the TRM6/GCD10 family.</text>
</comment>
<protein>
    <recommendedName>
        <fullName evidence="3">tRNA (adenine(58)-N(1))-methyltransferase non-catalytic subunit TRM6</fullName>
    </recommendedName>
    <alternativeName>
        <fullName evidence="6">tRNA(m1A58)-methyltransferase subunit TRM6</fullName>
    </alternativeName>
</protein>
<dbReference type="GO" id="GO:0030488">
    <property type="term" value="P:tRNA methylation"/>
    <property type="evidence" value="ECO:0007669"/>
    <property type="project" value="InterPro"/>
</dbReference>
<evidence type="ECO:0000256" key="1">
    <source>
        <dbReference type="ARBA" id="ARBA00004123"/>
    </source>
</evidence>
<evidence type="ECO:0000256" key="2">
    <source>
        <dbReference type="ARBA" id="ARBA00008320"/>
    </source>
</evidence>
<gene>
    <name evidence="8" type="ORF">MKZ38_004207</name>
</gene>
<comment type="caution">
    <text evidence="8">The sequence shown here is derived from an EMBL/GenBank/DDBJ whole genome shotgun (WGS) entry which is preliminary data.</text>
</comment>
<keyword evidence="9" id="KW-1185">Reference proteome</keyword>
<proteinExistence type="inferred from homology"/>
<feature type="compositionally biased region" description="Basic and acidic residues" evidence="7">
    <location>
        <begin position="606"/>
        <end position="616"/>
    </location>
</feature>
<sequence>MEDLIQPNSWVALKLPSGTVRILQVAPNTNLIISRPYHITWELLDKRQGENFCRLRIVPAAELYADLYSEAASDVTTPAPEADLEQDSEVAAAAVDPESTILNADKEIKAAAAAVESSARAANTNISNEDDTDIDVADPLRQTLSMREIEVLKKDGARAGKDLINKLINSHTAIDQKTVFSLAKYRLLKTKKYIRRFSVMPFDVARMGNWLLEDKDPLKILEMREEMIALVGCWGNVHYGGDVPHGFRPAVLDPETGRAKVEAEEENAKMDGDDTVVDGSEENVNIDEMAEDNGDEDDAQEQSQEKEPLTGRWIIVDDTGGLLTAAMAERMGILYENKDMNDPFQLLNAFGQQYRNCHGGESRTNKTPAAPGTKEGDKAAPRIQNAETKKDGEVDADGAGGADAKMDVDTNPTGTTNTATEPTATSSPKPTQQPPRPKRIHRSDFEVPLAPTNTLTILHQNGQPNLSFLKYWDFDITNPNPHKSTHPLSSHLLSLTWLQLVEPRADTTYVTPPPEEDDRTLASWKASRRAQGKEGIPASFAPPSWIRRGAGGDILPIHRTVDGARRFFFPRTEKRMGCQAARGSQGIGKAGAGEVDEQGVPAEPELAARGDGERVQGQEVADPPWTHAPAHDEQRRRGGVGLDGLPCGAGGGEGRGEGEVQEEEGRELEGRSGMGR</sequence>
<dbReference type="GO" id="GO:0031515">
    <property type="term" value="C:tRNA (m1A) methyltransferase complex"/>
    <property type="evidence" value="ECO:0007669"/>
    <property type="project" value="InterPro"/>
</dbReference>
<organism evidence="8 9">
    <name type="scientific">Zalerion maritima</name>
    <dbReference type="NCBI Taxonomy" id="339359"/>
    <lineage>
        <taxon>Eukaryota</taxon>
        <taxon>Fungi</taxon>
        <taxon>Dikarya</taxon>
        <taxon>Ascomycota</taxon>
        <taxon>Pezizomycotina</taxon>
        <taxon>Sordariomycetes</taxon>
        <taxon>Lulworthiomycetidae</taxon>
        <taxon>Lulworthiales</taxon>
        <taxon>Lulworthiaceae</taxon>
        <taxon>Zalerion</taxon>
    </lineage>
</organism>
<dbReference type="Pfam" id="PF04189">
    <property type="entry name" value="Gcd10p"/>
    <property type="match status" value="1"/>
</dbReference>
<keyword evidence="5" id="KW-0539">Nucleus</keyword>
<evidence type="ECO:0000313" key="8">
    <source>
        <dbReference type="EMBL" id="KAJ2898039.1"/>
    </source>
</evidence>
<evidence type="ECO:0000256" key="6">
    <source>
        <dbReference type="ARBA" id="ARBA00032319"/>
    </source>
</evidence>
<comment type="subcellular location">
    <subcellularLocation>
        <location evidence="1">Nucleus</location>
    </subcellularLocation>
</comment>
<evidence type="ECO:0000313" key="9">
    <source>
        <dbReference type="Proteomes" id="UP001201980"/>
    </source>
</evidence>
<keyword evidence="4" id="KW-0819">tRNA processing</keyword>
<feature type="compositionally biased region" description="Low complexity" evidence="7">
    <location>
        <begin position="409"/>
        <end position="430"/>
    </location>
</feature>
<dbReference type="PANTHER" id="PTHR12945:SF0">
    <property type="entry name" value="TRNA (ADENINE(58)-N(1))-METHYLTRANSFERASE NON-CATALYTIC SUBUNIT TRM6"/>
    <property type="match status" value="1"/>
</dbReference>
<dbReference type="InterPro" id="IPR017423">
    <property type="entry name" value="TRM6"/>
</dbReference>
<feature type="region of interest" description="Disordered" evidence="7">
    <location>
        <begin position="357"/>
        <end position="439"/>
    </location>
</feature>
<dbReference type="AlphaFoldDB" id="A0AAD5RMX5"/>
<feature type="region of interest" description="Disordered" evidence="7">
    <location>
        <begin position="291"/>
        <end position="312"/>
    </location>
</feature>
<feature type="compositionally biased region" description="Gly residues" evidence="7">
    <location>
        <begin position="639"/>
        <end position="653"/>
    </location>
</feature>
<evidence type="ECO:0000256" key="5">
    <source>
        <dbReference type="ARBA" id="ARBA00023242"/>
    </source>
</evidence>
<accession>A0AAD5RMX5</accession>
<evidence type="ECO:0000256" key="3">
    <source>
        <dbReference type="ARBA" id="ARBA00021704"/>
    </source>
</evidence>
<reference evidence="8" key="1">
    <citation type="submission" date="2022-07" db="EMBL/GenBank/DDBJ databases">
        <title>Draft genome sequence of Zalerion maritima ATCC 34329, a (micro)plastics degrading marine fungus.</title>
        <authorList>
            <person name="Paco A."/>
            <person name="Goncalves M.F.M."/>
            <person name="Rocha-Santos T.A.P."/>
            <person name="Alves A."/>
        </authorList>
    </citation>
    <scope>NUCLEOTIDE SEQUENCE</scope>
    <source>
        <strain evidence="8">ATCC 34329</strain>
    </source>
</reference>
<feature type="region of interest" description="Disordered" evidence="7">
    <location>
        <begin position="507"/>
        <end position="545"/>
    </location>
</feature>
<dbReference type="PANTHER" id="PTHR12945">
    <property type="entry name" value="TRANSLATION INITIATION FACTOR EIF3-RELATED"/>
    <property type="match status" value="1"/>
</dbReference>